<keyword evidence="7" id="KW-0479">Metal-binding</keyword>
<evidence type="ECO:0000256" key="6">
    <source>
        <dbReference type="ARBA" id="ARBA00022692"/>
    </source>
</evidence>
<gene>
    <name evidence="15" type="ORF">PFY00_13650</name>
</gene>
<dbReference type="PANTHER" id="PTHR30529">
    <property type="entry name" value="CYTOCHROME B561"/>
    <property type="match status" value="1"/>
</dbReference>
<evidence type="ECO:0000256" key="5">
    <source>
        <dbReference type="ARBA" id="ARBA00022617"/>
    </source>
</evidence>
<keyword evidence="6 13" id="KW-0812">Transmembrane</keyword>
<feature type="transmembrane region" description="Helical" evidence="13">
    <location>
        <begin position="95"/>
        <end position="113"/>
    </location>
</feature>
<evidence type="ECO:0000313" key="16">
    <source>
        <dbReference type="Proteomes" id="UP001210720"/>
    </source>
</evidence>
<evidence type="ECO:0000256" key="3">
    <source>
        <dbReference type="ARBA" id="ARBA00022448"/>
    </source>
</evidence>
<dbReference type="RefSeq" id="WP_271433128.1">
    <property type="nucleotide sequence ID" value="NZ_JAQIOY010000004.1"/>
</dbReference>
<evidence type="ECO:0000256" key="2">
    <source>
        <dbReference type="ARBA" id="ARBA00004651"/>
    </source>
</evidence>
<evidence type="ECO:0000256" key="8">
    <source>
        <dbReference type="ARBA" id="ARBA00022982"/>
    </source>
</evidence>
<evidence type="ECO:0000256" key="11">
    <source>
        <dbReference type="ARBA" id="ARBA00023136"/>
    </source>
</evidence>
<accession>A0ABT4XV46</accession>
<comment type="similarity">
    <text evidence="12">Belongs to the cytochrome b561 family.</text>
</comment>
<sequence length="160" mass="17816">MTQRYENRQIALHWIIVVLIALQFVLHDPISEAFDEVVDGAAPAFSPFVGLHIFVGFCVFALMLVRLNLRMSLGAPPAPDAEPPLFQKLAKIAHWAFYALVICMPVSGAVAWFRASESAADAHEVMKFLLLALIAAHVGGVVVHQFVWKTNLIQRMLLKR</sequence>
<evidence type="ECO:0000313" key="15">
    <source>
        <dbReference type="EMBL" id="MDA7425772.1"/>
    </source>
</evidence>
<evidence type="ECO:0000256" key="7">
    <source>
        <dbReference type="ARBA" id="ARBA00022723"/>
    </source>
</evidence>
<evidence type="ECO:0000256" key="4">
    <source>
        <dbReference type="ARBA" id="ARBA00022475"/>
    </source>
</evidence>
<keyword evidence="10" id="KW-0408">Iron</keyword>
<reference evidence="15 16" key="1">
    <citation type="submission" date="2023-01" db="EMBL/GenBank/DDBJ databases">
        <title>Thalassococcus onchidii sp. nov., isolated from a marine invertebrate from the South China Sea.</title>
        <authorList>
            <person name="Xu S."/>
            <person name="Liu Z."/>
            <person name="Xu Y."/>
        </authorList>
    </citation>
    <scope>NUCLEOTIDE SEQUENCE [LARGE SCALE GENOMIC DNA]</scope>
    <source>
        <strain evidence="15 16">KCTC 32084</strain>
    </source>
</reference>
<keyword evidence="5" id="KW-0349">Heme</keyword>
<dbReference type="PANTHER" id="PTHR30529:SF1">
    <property type="entry name" value="CYTOCHROME B561 HOMOLOG 2"/>
    <property type="match status" value="1"/>
</dbReference>
<dbReference type="Pfam" id="PF01292">
    <property type="entry name" value="Ni_hydr_CYTB"/>
    <property type="match status" value="1"/>
</dbReference>
<evidence type="ECO:0000256" key="10">
    <source>
        <dbReference type="ARBA" id="ARBA00023004"/>
    </source>
</evidence>
<evidence type="ECO:0000256" key="9">
    <source>
        <dbReference type="ARBA" id="ARBA00022989"/>
    </source>
</evidence>
<evidence type="ECO:0000259" key="14">
    <source>
        <dbReference type="Pfam" id="PF01292"/>
    </source>
</evidence>
<comment type="caution">
    <text evidence="15">The sequence shown here is derived from an EMBL/GenBank/DDBJ whole genome shotgun (WGS) entry which is preliminary data.</text>
</comment>
<keyword evidence="16" id="KW-1185">Reference proteome</keyword>
<evidence type="ECO:0000256" key="12">
    <source>
        <dbReference type="ARBA" id="ARBA00037975"/>
    </source>
</evidence>
<dbReference type="Proteomes" id="UP001210720">
    <property type="component" value="Unassembled WGS sequence"/>
</dbReference>
<feature type="domain" description="Cytochrome b561 bacterial/Ni-hydrogenase" evidence="14">
    <location>
        <begin position="4"/>
        <end position="157"/>
    </location>
</feature>
<comment type="cofactor">
    <cofactor evidence="1">
        <name>heme b</name>
        <dbReference type="ChEBI" id="CHEBI:60344"/>
    </cofactor>
</comment>
<name>A0ABT4XV46_9RHOB</name>
<dbReference type="SUPFAM" id="SSF81342">
    <property type="entry name" value="Transmembrane di-heme cytochromes"/>
    <property type="match status" value="1"/>
</dbReference>
<feature type="transmembrane region" description="Helical" evidence="13">
    <location>
        <begin position="12"/>
        <end position="30"/>
    </location>
</feature>
<evidence type="ECO:0000256" key="13">
    <source>
        <dbReference type="SAM" id="Phobius"/>
    </source>
</evidence>
<feature type="transmembrane region" description="Helical" evidence="13">
    <location>
        <begin position="125"/>
        <end position="148"/>
    </location>
</feature>
<dbReference type="EMBL" id="JAQIOY010000004">
    <property type="protein sequence ID" value="MDA7425772.1"/>
    <property type="molecule type" value="Genomic_DNA"/>
</dbReference>
<dbReference type="InterPro" id="IPR052168">
    <property type="entry name" value="Cytochrome_b561_oxidase"/>
</dbReference>
<comment type="subcellular location">
    <subcellularLocation>
        <location evidence="2">Cell membrane</location>
        <topology evidence="2">Multi-pass membrane protein</topology>
    </subcellularLocation>
</comment>
<keyword evidence="8" id="KW-0249">Electron transport</keyword>
<keyword evidence="9 13" id="KW-1133">Transmembrane helix</keyword>
<protein>
    <submittedName>
        <fullName evidence="15">Cytochrome b/b6 domain-containing protein</fullName>
    </submittedName>
</protein>
<feature type="transmembrane region" description="Helical" evidence="13">
    <location>
        <begin position="42"/>
        <end position="65"/>
    </location>
</feature>
<evidence type="ECO:0000256" key="1">
    <source>
        <dbReference type="ARBA" id="ARBA00001970"/>
    </source>
</evidence>
<keyword evidence="3" id="KW-0813">Transport</keyword>
<dbReference type="InterPro" id="IPR016174">
    <property type="entry name" value="Di-haem_cyt_TM"/>
</dbReference>
<proteinExistence type="inferred from homology"/>
<dbReference type="Gene3D" id="1.20.950.20">
    <property type="entry name" value="Transmembrane di-heme cytochromes, Chain C"/>
    <property type="match status" value="1"/>
</dbReference>
<keyword evidence="4" id="KW-1003">Cell membrane</keyword>
<organism evidence="15 16">
    <name type="scientific">Thalassococcus lentus</name>
    <dbReference type="NCBI Taxonomy" id="1210524"/>
    <lineage>
        <taxon>Bacteria</taxon>
        <taxon>Pseudomonadati</taxon>
        <taxon>Pseudomonadota</taxon>
        <taxon>Alphaproteobacteria</taxon>
        <taxon>Rhodobacterales</taxon>
        <taxon>Roseobacteraceae</taxon>
        <taxon>Thalassococcus</taxon>
    </lineage>
</organism>
<keyword evidence="11 13" id="KW-0472">Membrane</keyword>
<dbReference type="InterPro" id="IPR011577">
    <property type="entry name" value="Cyt_b561_bac/Ni-Hgenase"/>
</dbReference>